<dbReference type="SUPFAM" id="SSF51735">
    <property type="entry name" value="NAD(P)-binding Rossmann-fold domains"/>
    <property type="match status" value="2"/>
</dbReference>
<reference evidence="3" key="1">
    <citation type="submission" date="2024-01" db="EMBL/GenBank/DDBJ databases">
        <title>Bank of Algae and Cyanobacteria of the Azores (BACA) strain genomes.</title>
        <authorList>
            <person name="Luz R."/>
            <person name="Cordeiro R."/>
            <person name="Fonseca A."/>
            <person name="Goncalves V."/>
        </authorList>
    </citation>
    <scope>NUCLEOTIDE SEQUENCE</scope>
    <source>
        <strain evidence="3">BACA0141</strain>
    </source>
</reference>
<dbReference type="Gene3D" id="1.10.287.70">
    <property type="match status" value="1"/>
</dbReference>
<dbReference type="EMBL" id="JAZBJZ010000083">
    <property type="protein sequence ID" value="MEE3718565.1"/>
    <property type="molecule type" value="Genomic_DNA"/>
</dbReference>
<evidence type="ECO:0000259" key="2">
    <source>
        <dbReference type="PROSITE" id="PS51202"/>
    </source>
</evidence>
<dbReference type="Proteomes" id="UP001333818">
    <property type="component" value="Unassembled WGS sequence"/>
</dbReference>
<feature type="transmembrane region" description="Helical" evidence="1">
    <location>
        <begin position="338"/>
        <end position="361"/>
    </location>
</feature>
<keyword evidence="1" id="KW-0472">Membrane</keyword>
<dbReference type="PANTHER" id="PTHR43833:SF11">
    <property type="entry name" value="VOLTAGE-GATED POTASSIUM CHANNEL KCH"/>
    <property type="match status" value="1"/>
</dbReference>
<organism evidence="3 4">
    <name type="scientific">Tumidithrix elongata BACA0141</name>
    <dbReference type="NCBI Taxonomy" id="2716417"/>
    <lineage>
        <taxon>Bacteria</taxon>
        <taxon>Bacillati</taxon>
        <taxon>Cyanobacteriota</taxon>
        <taxon>Cyanophyceae</taxon>
        <taxon>Pseudanabaenales</taxon>
        <taxon>Pseudanabaenaceae</taxon>
        <taxon>Tumidithrix</taxon>
        <taxon>Tumidithrix elongata</taxon>
    </lineage>
</organism>
<protein>
    <submittedName>
        <fullName evidence="3">NAD-binding protein</fullName>
    </submittedName>
</protein>
<comment type="caution">
    <text evidence="3">The sequence shown here is derived from an EMBL/GenBank/DDBJ whole genome shotgun (WGS) entry which is preliminary data.</text>
</comment>
<dbReference type="GO" id="GO:0008324">
    <property type="term" value="F:monoatomic cation transmembrane transporter activity"/>
    <property type="evidence" value="ECO:0007669"/>
    <property type="project" value="InterPro"/>
</dbReference>
<dbReference type="Pfam" id="PF02254">
    <property type="entry name" value="TrkA_N"/>
    <property type="match status" value="2"/>
</dbReference>
<evidence type="ECO:0000256" key="1">
    <source>
        <dbReference type="SAM" id="Phobius"/>
    </source>
</evidence>
<dbReference type="InterPro" id="IPR006037">
    <property type="entry name" value="RCK_C"/>
</dbReference>
<dbReference type="InterPro" id="IPR050721">
    <property type="entry name" value="Trk_Ktr_HKT_K-transport"/>
</dbReference>
<dbReference type="SUPFAM" id="SSF81324">
    <property type="entry name" value="Voltage-gated potassium channels"/>
    <property type="match status" value="1"/>
</dbReference>
<dbReference type="PROSITE" id="PS51202">
    <property type="entry name" value="RCK_C"/>
    <property type="match status" value="1"/>
</dbReference>
<dbReference type="InterPro" id="IPR036721">
    <property type="entry name" value="RCK_C_sf"/>
</dbReference>
<evidence type="ECO:0000313" key="4">
    <source>
        <dbReference type="Proteomes" id="UP001333818"/>
    </source>
</evidence>
<keyword evidence="4" id="KW-1185">Reference proteome</keyword>
<proteinExistence type="predicted"/>
<keyword evidence="1" id="KW-0812">Transmembrane</keyword>
<dbReference type="Gene3D" id="3.40.50.720">
    <property type="entry name" value="NAD(P)-binding Rossmann-like Domain"/>
    <property type="match status" value="2"/>
</dbReference>
<dbReference type="PANTHER" id="PTHR43833">
    <property type="entry name" value="POTASSIUM CHANNEL PROTEIN 2-RELATED-RELATED"/>
    <property type="match status" value="1"/>
</dbReference>
<keyword evidence="1" id="KW-1133">Transmembrane helix</keyword>
<accession>A0AAW9PUL7</accession>
<sequence>MLESTEPENKVEPNRVLVCGLGSLGQNCVKALKEFGSVVSAIEQVQPTGWEISELPSLLENLFMGDCRQTRVLEQAGVRQCRAILLVTSNEKVNIETAFAARLLNPEIRLVVRSAKQNLNDLLGQHLGNFVAFEPTQLPATAFALAALSEEILGFFTLDGQLMRVVQQKNLHELRLVHEFNNRHRRILEYLPCDRLPEPRTENFENPFYQWEPEARVKAEDRLTYIEIADVANASVEKNKQKDLTQFLSEVVRGLLWQNLREKFAKYWQWTAENQTRLVATLCAIVVVVLVVLGTTLFLLFYPDITFTQSFFTASSLLLSGYGDMFGGVTNNDPAPTWLRFFALSLTVIGTALLGLLYGLLTESMLSARFQFLSRRPPIPEQGHVVLIGLGRVGQRVAALLQEFNQPFVAIANSEIAPSILPKMPLIVGDINHALTKANLAQAKSLVVVTDDEMINLEVAMMTHVANPDSYLVIRTFDQSFTDNLSKLLPYADVLCANAISAEAFAAAAYGENVISLFRLNNQTILVTEYLIQAGDTLNGLILAEVAYGYGVVPILHQEPQKTSKFMPSDDTRLNVGDRLVVLATIKGLQAVELGAIAAPTWSIYIEKALTKDAIFEGANVIVRVTDAPMSEARELMENLPKPLMFPLHKLQAQRLVRELAKAQVVSYIIDRDISADSPDL</sequence>
<dbReference type="InterPro" id="IPR003148">
    <property type="entry name" value="RCK_N"/>
</dbReference>
<evidence type="ECO:0000313" key="3">
    <source>
        <dbReference type="EMBL" id="MEE3718565.1"/>
    </source>
</evidence>
<feature type="domain" description="RCK C-terminal" evidence="2">
    <location>
        <begin position="515"/>
        <end position="598"/>
    </location>
</feature>
<dbReference type="SUPFAM" id="SSF116726">
    <property type="entry name" value="TrkA C-terminal domain-like"/>
    <property type="match status" value="1"/>
</dbReference>
<dbReference type="InterPro" id="IPR036291">
    <property type="entry name" value="NAD(P)-bd_dom_sf"/>
</dbReference>
<name>A0AAW9PUL7_9CYAN</name>
<dbReference type="RefSeq" id="WP_330484998.1">
    <property type="nucleotide sequence ID" value="NZ_JAZBJZ010000083.1"/>
</dbReference>
<feature type="transmembrane region" description="Helical" evidence="1">
    <location>
        <begin position="278"/>
        <end position="302"/>
    </location>
</feature>
<gene>
    <name evidence="3" type="ORF">V2H45_17635</name>
</gene>
<dbReference type="GO" id="GO:0006813">
    <property type="term" value="P:potassium ion transport"/>
    <property type="evidence" value="ECO:0007669"/>
    <property type="project" value="InterPro"/>
</dbReference>
<dbReference type="AlphaFoldDB" id="A0AAW9PUL7"/>